<dbReference type="EMBL" id="MAXA01000110">
    <property type="protein sequence ID" value="OHV37782.1"/>
    <property type="molecule type" value="Genomic_DNA"/>
</dbReference>
<sequence length="444" mass="48025">MFATVDWAEVARLRELVATFLAEAREGEGRPLSVADMRQLGAAHIARLVRELVDRRSAAGTAMSAAQEQAWRKAVFDAAFGLGRLQRYVDDPEVANIDVYGCDDVVVEFRGGRLERVPPVAASDHELIEMIARAARYAPLSREFSDRAPLLTTRLASGSRLTAQMRVSPRPGLTVRNHQFVDGVTLDTLVGLGVIDTVLRDVLRAAVRAGWNILISGEQGAGKTTMLRCLCAETPPWQKLVVIEREAELFLERLGRAGQVVPLEAQEANAEGVGEIGMTALVVHSLRMNAGRLILGEARSDEIVALLTAMSAGSRGAMGTIHANRAEDVFAIRIPSLAMMPPHGLPVEFSAMHAAAGLHLVVHLTMHTDLAADGTPARRRRYVSSVAEVTGLEGTRVASNQIFRPGPDGRAIPGSALHRFDELVRAGLDPAVFDVYPYGSWEVS</sequence>
<proteinExistence type="inferred from homology"/>
<dbReference type="PANTHER" id="PTHR30486">
    <property type="entry name" value="TWITCHING MOTILITY PROTEIN PILT"/>
    <property type="match status" value="1"/>
</dbReference>
<accession>A0A1S1QXJ1</accession>
<dbReference type="InterPro" id="IPR027417">
    <property type="entry name" value="P-loop_NTPase"/>
</dbReference>
<organism evidence="3 4">
    <name type="scientific">Parafrankia soli</name>
    <dbReference type="NCBI Taxonomy" id="2599596"/>
    <lineage>
        <taxon>Bacteria</taxon>
        <taxon>Bacillati</taxon>
        <taxon>Actinomycetota</taxon>
        <taxon>Actinomycetes</taxon>
        <taxon>Frankiales</taxon>
        <taxon>Frankiaceae</taxon>
        <taxon>Parafrankia</taxon>
    </lineage>
</organism>
<dbReference type="Proteomes" id="UP000179769">
    <property type="component" value="Unassembled WGS sequence"/>
</dbReference>
<dbReference type="InterPro" id="IPR050921">
    <property type="entry name" value="T4SS_GSP_E_ATPase"/>
</dbReference>
<gene>
    <name evidence="3" type="ORF">BBK14_33210</name>
</gene>
<evidence type="ECO:0000259" key="2">
    <source>
        <dbReference type="Pfam" id="PF00437"/>
    </source>
</evidence>
<dbReference type="PANTHER" id="PTHR30486:SF6">
    <property type="entry name" value="TYPE IV PILUS RETRACTATION ATPASE PILT"/>
    <property type="match status" value="1"/>
</dbReference>
<dbReference type="CDD" id="cd01130">
    <property type="entry name" value="VirB11-like_ATPase"/>
    <property type="match status" value="1"/>
</dbReference>
<dbReference type="InterPro" id="IPR001482">
    <property type="entry name" value="T2SS/T4SS_dom"/>
</dbReference>
<dbReference type="SUPFAM" id="SSF52540">
    <property type="entry name" value="P-loop containing nucleoside triphosphate hydrolases"/>
    <property type="match status" value="1"/>
</dbReference>
<dbReference type="Pfam" id="PF00437">
    <property type="entry name" value="T2SSE"/>
    <property type="match status" value="1"/>
</dbReference>
<dbReference type="AlphaFoldDB" id="A0A1S1QXJ1"/>
<protein>
    <recommendedName>
        <fullName evidence="2">Bacterial type II secretion system protein E domain-containing protein</fullName>
    </recommendedName>
</protein>
<evidence type="ECO:0000313" key="4">
    <source>
        <dbReference type="Proteomes" id="UP000179769"/>
    </source>
</evidence>
<name>A0A1S1QXJ1_9ACTN</name>
<dbReference type="Gene3D" id="3.30.450.380">
    <property type="match status" value="1"/>
</dbReference>
<dbReference type="GO" id="GO:0016887">
    <property type="term" value="F:ATP hydrolysis activity"/>
    <property type="evidence" value="ECO:0007669"/>
    <property type="project" value="InterPro"/>
</dbReference>
<evidence type="ECO:0000256" key="1">
    <source>
        <dbReference type="ARBA" id="ARBA00006611"/>
    </source>
</evidence>
<feature type="domain" description="Bacterial type II secretion system protein E" evidence="2">
    <location>
        <begin position="85"/>
        <end position="342"/>
    </location>
</feature>
<reference evidence="4" key="1">
    <citation type="submission" date="2016-07" db="EMBL/GenBank/DDBJ databases">
        <title>Frankia sp. NRRL B-16219 Genome sequencing.</title>
        <authorList>
            <person name="Ghodhbane-Gtari F."/>
            <person name="Swanson E."/>
            <person name="Gueddou A."/>
            <person name="Louati M."/>
            <person name="Nouioui I."/>
            <person name="Hezbri K."/>
            <person name="Abebe-Akele F."/>
            <person name="Simpson S."/>
            <person name="Morris K."/>
            <person name="Thomas K."/>
            <person name="Gtari M."/>
            <person name="Tisa L.S."/>
        </authorList>
    </citation>
    <scope>NUCLEOTIDE SEQUENCE [LARGE SCALE GENOMIC DNA]</scope>
    <source>
        <strain evidence="4">NRRL B-16219</strain>
    </source>
</reference>
<evidence type="ECO:0000313" key="3">
    <source>
        <dbReference type="EMBL" id="OHV37782.1"/>
    </source>
</evidence>
<comment type="caution">
    <text evidence="3">The sequence shown here is derived from an EMBL/GenBank/DDBJ whole genome shotgun (WGS) entry which is preliminary data.</text>
</comment>
<keyword evidence="4" id="KW-1185">Reference proteome</keyword>
<comment type="similarity">
    <text evidence="1">Belongs to the GSP E family.</text>
</comment>
<dbReference type="Gene3D" id="3.40.50.300">
    <property type="entry name" value="P-loop containing nucleotide triphosphate hydrolases"/>
    <property type="match status" value="1"/>
</dbReference>